<feature type="transmembrane region" description="Helical" evidence="9">
    <location>
        <begin position="136"/>
        <end position="155"/>
    </location>
</feature>
<dbReference type="EMBL" id="MGER01000020">
    <property type="protein sequence ID" value="OGL88632.1"/>
    <property type="molecule type" value="Genomic_DNA"/>
</dbReference>
<dbReference type="InterPro" id="IPR048634">
    <property type="entry name" value="SecD_SecF_C"/>
</dbReference>
<dbReference type="PANTHER" id="PTHR30081:SF8">
    <property type="entry name" value="PROTEIN TRANSLOCASE SUBUNIT SECF"/>
    <property type="match status" value="1"/>
</dbReference>
<dbReference type="PRINTS" id="PR01755">
    <property type="entry name" value="SECFTRNLCASE"/>
</dbReference>
<sequence length="310" mass="34313">MLAIIPNRKYNLGFSALLILLSATALFVWGLKFGIDFTGGAMVELESTLINPPASSEIQQKLISDGFDVASIQMSNQNTYLVRLGIMDEGEHQRFTKSIEENFKTLQKNEGSNNAFIEKRFESIGPTISQEFRQKSYLAIIIALLAIIAYIGYSFRKVSKPVASWKYGICAVIALIHDVTIPTGIFAVLGRYAGWEVDLLFVTALLTVLGFSVHDTIVVYDRIRENLLKSGGRNFAEIANISVNQTLARSINTSLTTVIVLVALFVLGGETTRRFIFVLIAGIIFGTYSSIFIASPLLVIWNNISQKNKK</sequence>
<dbReference type="InterPro" id="IPR022645">
    <property type="entry name" value="SecD/SecF_bac"/>
</dbReference>
<dbReference type="NCBIfam" id="TIGR00966">
    <property type="entry name" value="transloc_SecF"/>
    <property type="match status" value="1"/>
</dbReference>
<dbReference type="AlphaFoldDB" id="A0A1F7VDJ7"/>
<organism evidence="11 12">
    <name type="scientific">Candidatus Uhrbacteria bacterium RIFCSPLOWO2_02_FULL_49_11</name>
    <dbReference type="NCBI Taxonomy" id="1802409"/>
    <lineage>
        <taxon>Bacteria</taxon>
        <taxon>Candidatus Uhriibacteriota</taxon>
    </lineage>
</organism>
<evidence type="ECO:0000259" key="10">
    <source>
        <dbReference type="Pfam" id="PF02355"/>
    </source>
</evidence>
<keyword evidence="3 9" id="KW-1003">Cell membrane</keyword>
<dbReference type="Pfam" id="PF02355">
    <property type="entry name" value="SecD_SecF_C"/>
    <property type="match status" value="1"/>
</dbReference>
<evidence type="ECO:0000256" key="7">
    <source>
        <dbReference type="ARBA" id="ARBA00023010"/>
    </source>
</evidence>
<gene>
    <name evidence="9" type="primary">secF</name>
    <name evidence="11" type="ORF">A3I42_02470</name>
</gene>
<dbReference type="Pfam" id="PF07549">
    <property type="entry name" value="Sec_GG"/>
    <property type="match status" value="1"/>
</dbReference>
<evidence type="ECO:0000256" key="2">
    <source>
        <dbReference type="ARBA" id="ARBA00022448"/>
    </source>
</evidence>
<keyword evidence="6 9" id="KW-1133">Transmembrane helix</keyword>
<evidence type="ECO:0000256" key="4">
    <source>
        <dbReference type="ARBA" id="ARBA00022692"/>
    </source>
</evidence>
<evidence type="ECO:0000256" key="5">
    <source>
        <dbReference type="ARBA" id="ARBA00022927"/>
    </source>
</evidence>
<evidence type="ECO:0000256" key="9">
    <source>
        <dbReference type="HAMAP-Rule" id="MF_01464"/>
    </source>
</evidence>
<dbReference type="InterPro" id="IPR022646">
    <property type="entry name" value="SecD/SecF_CS"/>
</dbReference>
<dbReference type="InterPro" id="IPR022813">
    <property type="entry name" value="SecD/SecF_arch_bac"/>
</dbReference>
<comment type="subunit">
    <text evidence="9">Forms a complex with SecD. Part of the essential Sec protein translocation apparatus which comprises SecA, SecYEG and auxiliary proteins SecDF. Other proteins may also be involved.</text>
</comment>
<dbReference type="GO" id="GO:0065002">
    <property type="term" value="P:intracellular protein transmembrane transport"/>
    <property type="evidence" value="ECO:0007669"/>
    <property type="project" value="UniProtKB-UniRule"/>
</dbReference>
<dbReference type="GO" id="GO:0015450">
    <property type="term" value="F:protein-transporting ATPase activity"/>
    <property type="evidence" value="ECO:0007669"/>
    <property type="project" value="InterPro"/>
</dbReference>
<evidence type="ECO:0000256" key="1">
    <source>
        <dbReference type="ARBA" id="ARBA00004651"/>
    </source>
</evidence>
<comment type="subcellular location">
    <subcellularLocation>
        <location evidence="1 9">Cell membrane</location>
        <topology evidence="1 9">Multi-pass membrane protein</topology>
    </subcellularLocation>
</comment>
<evidence type="ECO:0000256" key="8">
    <source>
        <dbReference type="ARBA" id="ARBA00023136"/>
    </source>
</evidence>
<evidence type="ECO:0000256" key="6">
    <source>
        <dbReference type="ARBA" id="ARBA00022989"/>
    </source>
</evidence>
<dbReference type="InterPro" id="IPR005665">
    <property type="entry name" value="SecF_bac"/>
</dbReference>
<protein>
    <recommendedName>
        <fullName evidence="9">Protein-export membrane protein SecF</fullName>
    </recommendedName>
</protein>
<keyword evidence="4 9" id="KW-0812">Transmembrane</keyword>
<reference evidence="11 12" key="1">
    <citation type="journal article" date="2016" name="Nat. Commun.">
        <title>Thousands of microbial genomes shed light on interconnected biogeochemical processes in an aquifer system.</title>
        <authorList>
            <person name="Anantharaman K."/>
            <person name="Brown C.T."/>
            <person name="Hug L.A."/>
            <person name="Sharon I."/>
            <person name="Castelle C.J."/>
            <person name="Probst A.J."/>
            <person name="Thomas B.C."/>
            <person name="Singh A."/>
            <person name="Wilkins M.J."/>
            <person name="Karaoz U."/>
            <person name="Brodie E.L."/>
            <person name="Williams K.H."/>
            <person name="Hubbard S.S."/>
            <person name="Banfield J.F."/>
        </authorList>
    </citation>
    <scope>NUCLEOTIDE SEQUENCE [LARGE SCALE GENOMIC DNA]</scope>
</reference>
<feature type="transmembrane region" description="Helical" evidence="9">
    <location>
        <begin position="167"/>
        <end position="193"/>
    </location>
</feature>
<keyword evidence="8 9" id="KW-0472">Membrane</keyword>
<feature type="transmembrane region" description="Helical" evidence="9">
    <location>
        <begin position="275"/>
        <end position="301"/>
    </location>
</feature>
<accession>A0A1F7VDJ7</accession>
<keyword evidence="2 9" id="KW-0813">Transport</keyword>
<feature type="transmembrane region" description="Helical" evidence="9">
    <location>
        <begin position="251"/>
        <end position="269"/>
    </location>
</feature>
<dbReference type="Proteomes" id="UP000178264">
    <property type="component" value="Unassembled WGS sequence"/>
</dbReference>
<feature type="transmembrane region" description="Helical" evidence="9">
    <location>
        <begin position="12"/>
        <end position="31"/>
    </location>
</feature>
<dbReference type="GO" id="GO:0043952">
    <property type="term" value="P:protein transport by the Sec complex"/>
    <property type="evidence" value="ECO:0007669"/>
    <property type="project" value="UniProtKB-UniRule"/>
</dbReference>
<feature type="transmembrane region" description="Helical" evidence="9">
    <location>
        <begin position="199"/>
        <end position="220"/>
    </location>
</feature>
<proteinExistence type="inferred from homology"/>
<feature type="domain" description="Protein export membrane protein SecD/SecF C-terminal" evidence="10">
    <location>
        <begin position="111"/>
        <end position="302"/>
    </location>
</feature>
<comment type="similarity">
    <text evidence="9">Belongs to the SecD/SecF family. SecF subfamily.</text>
</comment>
<keyword evidence="7 9" id="KW-0811">Translocation</keyword>
<evidence type="ECO:0000313" key="11">
    <source>
        <dbReference type="EMBL" id="OGL88632.1"/>
    </source>
</evidence>
<evidence type="ECO:0000313" key="12">
    <source>
        <dbReference type="Proteomes" id="UP000178264"/>
    </source>
</evidence>
<comment type="caution">
    <text evidence="11">The sequence shown here is derived from an EMBL/GenBank/DDBJ whole genome shotgun (WGS) entry which is preliminary data.</text>
</comment>
<evidence type="ECO:0000256" key="3">
    <source>
        <dbReference type="ARBA" id="ARBA00022475"/>
    </source>
</evidence>
<dbReference type="Gene3D" id="1.20.1640.10">
    <property type="entry name" value="Multidrug efflux transporter AcrB transmembrane domain"/>
    <property type="match status" value="1"/>
</dbReference>
<name>A0A1F7VDJ7_9BACT</name>
<dbReference type="GO" id="GO:0005886">
    <property type="term" value="C:plasma membrane"/>
    <property type="evidence" value="ECO:0007669"/>
    <property type="project" value="UniProtKB-SubCell"/>
</dbReference>
<dbReference type="HAMAP" id="MF_01464_B">
    <property type="entry name" value="SecF_B"/>
    <property type="match status" value="1"/>
</dbReference>
<dbReference type="SUPFAM" id="SSF82866">
    <property type="entry name" value="Multidrug efflux transporter AcrB transmembrane domain"/>
    <property type="match status" value="1"/>
</dbReference>
<dbReference type="GO" id="GO:0006605">
    <property type="term" value="P:protein targeting"/>
    <property type="evidence" value="ECO:0007669"/>
    <property type="project" value="UniProtKB-UniRule"/>
</dbReference>
<dbReference type="PANTHER" id="PTHR30081">
    <property type="entry name" value="PROTEIN-EXPORT MEMBRANE PROTEIN SEC"/>
    <property type="match status" value="1"/>
</dbReference>
<keyword evidence="5 9" id="KW-0653">Protein transport</keyword>
<comment type="function">
    <text evidence="9">Part of the Sec protein translocase complex. Interacts with the SecYEG preprotein conducting channel. SecDF uses the proton motive force (PMF) to complete protein translocation after the ATP-dependent function of SecA.</text>
</comment>